<protein>
    <submittedName>
        <fullName evidence="7">Putative oligopeptide transporter, OPT family</fullName>
    </submittedName>
</protein>
<feature type="transmembrane region" description="Helical" evidence="6">
    <location>
        <begin position="245"/>
        <end position="265"/>
    </location>
</feature>
<keyword evidence="8" id="KW-1185">Reference proteome</keyword>
<dbReference type="GO" id="GO:0035673">
    <property type="term" value="F:oligopeptide transmembrane transporter activity"/>
    <property type="evidence" value="ECO:0007669"/>
    <property type="project" value="InterPro"/>
</dbReference>
<dbReference type="InterPro" id="IPR004813">
    <property type="entry name" value="OPT"/>
</dbReference>
<evidence type="ECO:0000256" key="3">
    <source>
        <dbReference type="ARBA" id="ARBA00022692"/>
    </source>
</evidence>
<evidence type="ECO:0000256" key="5">
    <source>
        <dbReference type="ARBA" id="ARBA00023136"/>
    </source>
</evidence>
<feature type="transmembrane region" description="Helical" evidence="6">
    <location>
        <begin position="286"/>
        <end position="308"/>
    </location>
</feature>
<dbReference type="NCBIfam" id="TIGR00728">
    <property type="entry name" value="OPT_sfam"/>
    <property type="match status" value="1"/>
</dbReference>
<feature type="transmembrane region" description="Helical" evidence="6">
    <location>
        <begin position="342"/>
        <end position="365"/>
    </location>
</feature>
<feature type="transmembrane region" description="Helical" evidence="6">
    <location>
        <begin position="79"/>
        <end position="103"/>
    </location>
</feature>
<evidence type="ECO:0000256" key="6">
    <source>
        <dbReference type="SAM" id="Phobius"/>
    </source>
</evidence>
<evidence type="ECO:0000256" key="1">
    <source>
        <dbReference type="ARBA" id="ARBA00004141"/>
    </source>
</evidence>
<dbReference type="GO" id="GO:0016020">
    <property type="term" value="C:membrane"/>
    <property type="evidence" value="ECO:0007669"/>
    <property type="project" value="UniProtKB-SubCell"/>
</dbReference>
<dbReference type="PANTHER" id="PTHR31645">
    <property type="entry name" value="OLIGOPEPTIDE TRANSPORTER YGL114W-RELATED"/>
    <property type="match status" value="1"/>
</dbReference>
<dbReference type="OrthoDB" id="9809340at2"/>
<dbReference type="RefSeq" id="WP_092348446.1">
    <property type="nucleotide sequence ID" value="NZ_CZVW01000005.1"/>
</dbReference>
<evidence type="ECO:0000313" key="7">
    <source>
        <dbReference type="EMBL" id="CUS99336.1"/>
    </source>
</evidence>
<dbReference type="InterPro" id="IPR045035">
    <property type="entry name" value="YSL-like"/>
</dbReference>
<name>A0A0P1MU84_9BACT</name>
<feature type="transmembrane region" description="Helical" evidence="6">
    <location>
        <begin position="48"/>
        <end position="67"/>
    </location>
</feature>
<proteinExistence type="predicted"/>
<dbReference type="NCBIfam" id="TIGR00733">
    <property type="entry name" value="OPT family oligopeptide transporter"/>
    <property type="match status" value="1"/>
</dbReference>
<evidence type="ECO:0000313" key="8">
    <source>
        <dbReference type="Proteomes" id="UP000199197"/>
    </source>
</evidence>
<feature type="transmembrane region" description="Helical" evidence="6">
    <location>
        <begin position="552"/>
        <end position="572"/>
    </location>
</feature>
<feature type="transmembrane region" description="Helical" evidence="6">
    <location>
        <begin position="220"/>
        <end position="239"/>
    </location>
</feature>
<keyword evidence="2" id="KW-0813">Transport</keyword>
<feature type="transmembrane region" description="Helical" evidence="6">
    <location>
        <begin position="404"/>
        <end position="422"/>
    </location>
</feature>
<evidence type="ECO:0000256" key="2">
    <source>
        <dbReference type="ARBA" id="ARBA00022448"/>
    </source>
</evidence>
<feature type="transmembrane region" description="Helical" evidence="6">
    <location>
        <begin position="593"/>
        <end position="617"/>
    </location>
</feature>
<reference evidence="8" key="1">
    <citation type="submission" date="2015-11" db="EMBL/GenBank/DDBJ databases">
        <authorList>
            <person name="Varghese N."/>
        </authorList>
    </citation>
    <scope>NUCLEOTIDE SEQUENCE [LARGE SCALE GENOMIC DNA]</scope>
    <source>
        <strain evidence="8">JGI-23</strain>
    </source>
</reference>
<keyword evidence="3 6" id="KW-0812">Transmembrane</keyword>
<dbReference type="Proteomes" id="UP000199197">
    <property type="component" value="Unassembled WGS sequence"/>
</dbReference>
<feature type="transmembrane region" description="Helical" evidence="6">
    <location>
        <begin position="372"/>
        <end position="398"/>
    </location>
</feature>
<feature type="transmembrane region" description="Helical" evidence="6">
    <location>
        <begin position="522"/>
        <end position="540"/>
    </location>
</feature>
<sequence>MEERREFKPYVPAESKLPEMTFRAVFLGVIMAVVLGAANTYIGLKAGMTISATFPAAVVAMAVMRILRGSILEENIARTTASVGEALAAGAIFTIPAFVISGVWSEFNYWESTVIMLVGGVLGVLFIIILRKPLVSDPTLPYPESVACAEMVKAGQKGETGAKYVFSMMGVSALIELFKNNRGIKLFEETISGFFEFGKYKIQLFSGSNPVGNAQTYTGGVYLSTPVASPALIGVGYIIGPRLSAVAFSGGVLGWWLFIPLAIFFNSGLEGFIKNSSDWENLTNAVWYYQVRPIAVGAMIVGAFHTLWGMRKQLFDGIVKGLKEARQIKAQNLTYSRLEDDLPLPMVIGSTFLLVLPIVLIYYYFTQNLLSAIVAGLVMTFTGFLFSAVAGYLVGVMGGSNNPISGLTLSSLVISAVLMVALGVKGTRGVEVVLGVAAVVCTALGIAGDMLQDLKVGQLLGGTPRKMQIAEIIGVIFTALVLVFPMAILHKGTEGGIGGKYLPAPQAGLMSVMSKGIVSGEIAWPLIIFGGVLAFALILLKTPSPTLIAVGMYLPFETTSAIFVGGLIKYIVDVIVKKRNYPESEIVKIENRGILLASGFVAGESITGVLLAGLYLLNVNLPHISDNPFIGLLVFPLVALILIFVPLKDTKSNPEKRK</sequence>
<dbReference type="EMBL" id="CZVW01000005">
    <property type="protein sequence ID" value="CUS99336.1"/>
    <property type="molecule type" value="Genomic_DNA"/>
</dbReference>
<dbReference type="InterPro" id="IPR004814">
    <property type="entry name" value="Oligopep_transpt"/>
</dbReference>
<feature type="transmembrane region" description="Helical" evidence="6">
    <location>
        <begin position="468"/>
        <end position="489"/>
    </location>
</feature>
<feature type="transmembrane region" description="Helical" evidence="6">
    <location>
        <begin position="629"/>
        <end position="647"/>
    </location>
</feature>
<dbReference type="AlphaFoldDB" id="A0A0P1MU84"/>
<feature type="transmembrane region" description="Helical" evidence="6">
    <location>
        <begin position="429"/>
        <end position="448"/>
    </location>
</feature>
<keyword evidence="5 6" id="KW-0472">Membrane</keyword>
<organism evidence="7 8">
    <name type="scientific">Candidatus Chryseopegocella kryptomonas</name>
    <dbReference type="NCBI Taxonomy" id="1633643"/>
    <lineage>
        <taxon>Bacteria</taxon>
        <taxon>Pseudomonadati</taxon>
        <taxon>Candidatus Kryptoniota</taxon>
        <taxon>Candidatus Chryseopegocella</taxon>
    </lineage>
</organism>
<accession>A0A0P1MU84</accession>
<keyword evidence="4 6" id="KW-1133">Transmembrane helix</keyword>
<gene>
    <name evidence="7" type="ORF">JGI23_00652</name>
</gene>
<dbReference type="PANTHER" id="PTHR31645:SF0">
    <property type="entry name" value="OLIGOPEPTIDE TRANSPORTER YGL114W-RELATED"/>
    <property type="match status" value="1"/>
</dbReference>
<comment type="subcellular location">
    <subcellularLocation>
        <location evidence="1">Membrane</location>
        <topology evidence="1">Multi-pass membrane protein</topology>
    </subcellularLocation>
</comment>
<feature type="transmembrane region" description="Helical" evidence="6">
    <location>
        <begin position="21"/>
        <end position="42"/>
    </location>
</feature>
<feature type="transmembrane region" description="Helical" evidence="6">
    <location>
        <begin position="109"/>
        <end position="130"/>
    </location>
</feature>
<evidence type="ECO:0000256" key="4">
    <source>
        <dbReference type="ARBA" id="ARBA00022989"/>
    </source>
</evidence>
<dbReference type="Pfam" id="PF03169">
    <property type="entry name" value="OPT"/>
    <property type="match status" value="1"/>
</dbReference>